<dbReference type="GO" id="GO:0046872">
    <property type="term" value="F:metal ion binding"/>
    <property type="evidence" value="ECO:0007669"/>
    <property type="project" value="UniProtKB-KW"/>
</dbReference>
<evidence type="ECO:0000256" key="1">
    <source>
        <dbReference type="ARBA" id="ARBA00022723"/>
    </source>
</evidence>
<evidence type="ECO:0000256" key="3">
    <source>
        <dbReference type="ARBA" id="ARBA00023004"/>
    </source>
</evidence>
<dbReference type="InterPro" id="IPR003813">
    <property type="entry name" value="MvhD/FlpD"/>
</dbReference>
<evidence type="ECO:0000313" key="6">
    <source>
        <dbReference type="EMBL" id="MBD3326858.1"/>
    </source>
</evidence>
<sequence length="134" mass="15280">MEADVKKLVVFCCENSAYKAADAVQDSAILDQVDIVRLPCSGKIEIGLVLKCFEHDHPGVLILGCPVDNCTYLTGNLRARKRLEMIKQALRHAGYEENRVRMDFLSSVDTHKFIRIIHEMREQITQHEGVRIKD</sequence>
<comment type="caution">
    <text evidence="6">The sequence shown here is derived from an EMBL/GenBank/DDBJ whole genome shotgun (WGS) entry which is preliminary data.</text>
</comment>
<dbReference type="GO" id="GO:0016491">
    <property type="term" value="F:oxidoreductase activity"/>
    <property type="evidence" value="ECO:0007669"/>
    <property type="project" value="UniProtKB-KW"/>
</dbReference>
<keyword evidence="2" id="KW-0560">Oxidoreductase</keyword>
<evidence type="ECO:0000313" key="7">
    <source>
        <dbReference type="Proteomes" id="UP000649604"/>
    </source>
</evidence>
<organism evidence="6 7">
    <name type="scientific">candidate division KSB3 bacterium</name>
    <dbReference type="NCBI Taxonomy" id="2044937"/>
    <lineage>
        <taxon>Bacteria</taxon>
        <taxon>candidate division KSB3</taxon>
    </lineage>
</organism>
<dbReference type="AlphaFoldDB" id="A0A9D5JZ26"/>
<reference evidence="6" key="1">
    <citation type="submission" date="2019-11" db="EMBL/GenBank/DDBJ databases">
        <title>Microbial mats filling the niche in hypersaline microbial mats.</title>
        <authorList>
            <person name="Wong H.L."/>
            <person name="Macleod F.I."/>
            <person name="White R.A. III"/>
            <person name="Burns B.P."/>
        </authorList>
    </citation>
    <scope>NUCLEOTIDE SEQUENCE</scope>
    <source>
        <strain evidence="6">Rbin_158</strain>
    </source>
</reference>
<keyword evidence="3" id="KW-0408">Iron</keyword>
<dbReference type="Proteomes" id="UP000649604">
    <property type="component" value="Unassembled WGS sequence"/>
</dbReference>
<dbReference type="Pfam" id="PF02662">
    <property type="entry name" value="FlpD"/>
    <property type="match status" value="1"/>
</dbReference>
<keyword evidence="4" id="KW-0411">Iron-sulfur</keyword>
<accession>A0A9D5JZ26</accession>
<evidence type="ECO:0000256" key="4">
    <source>
        <dbReference type="ARBA" id="ARBA00023014"/>
    </source>
</evidence>
<evidence type="ECO:0000259" key="5">
    <source>
        <dbReference type="Pfam" id="PF02662"/>
    </source>
</evidence>
<gene>
    <name evidence="6" type="ORF">GF339_19900</name>
</gene>
<name>A0A9D5JZ26_9BACT</name>
<evidence type="ECO:0000256" key="2">
    <source>
        <dbReference type="ARBA" id="ARBA00023002"/>
    </source>
</evidence>
<protein>
    <submittedName>
        <fullName evidence="6">Hydrogenase iron-sulfur subunit</fullName>
    </submittedName>
</protein>
<proteinExistence type="predicted"/>
<keyword evidence="1" id="KW-0479">Metal-binding</keyword>
<feature type="domain" description="F420-non-reducing hydrogenase iron-sulfur subunit D" evidence="5">
    <location>
        <begin position="9"/>
        <end position="126"/>
    </location>
</feature>
<dbReference type="EMBL" id="WJJP01000648">
    <property type="protein sequence ID" value="MBD3326858.1"/>
    <property type="molecule type" value="Genomic_DNA"/>
</dbReference>
<dbReference type="GO" id="GO:0051536">
    <property type="term" value="F:iron-sulfur cluster binding"/>
    <property type="evidence" value="ECO:0007669"/>
    <property type="project" value="UniProtKB-KW"/>
</dbReference>